<dbReference type="Proteomes" id="UP000494163">
    <property type="component" value="Chromosome 3R"/>
</dbReference>
<dbReference type="AlphaFoldDB" id="A0A0M3QXS0"/>
<protein>
    <submittedName>
        <fullName evidence="3">CG10157</fullName>
    </submittedName>
</protein>
<gene>
    <name evidence="3" type="ORF">Dbus_chr3Rg1163</name>
</gene>
<sequence length="187" mass="21405">RHRAKVNDKLPITLYYEALCPYCMQFVTEQLNPAMIRQDRLPYTELTLVPYGNARENEAGNVACQHGVDECELNAWHACILEHHDVIESLKLIACMMRSRKNKLDKCADRYNINVTAVKDCKKSRSVDDILQKYAVATNRVPHSGVPAVAIDNVYNDQEQEYISENFDAAFCAKYETKFDKKLPNCA</sequence>
<keyword evidence="4" id="KW-1185">Reference proteome</keyword>
<feature type="non-terminal residue" evidence="3">
    <location>
        <position position="1"/>
    </location>
</feature>
<dbReference type="Pfam" id="PF03227">
    <property type="entry name" value="GILT"/>
    <property type="match status" value="1"/>
</dbReference>
<evidence type="ECO:0000256" key="1">
    <source>
        <dbReference type="ARBA" id="ARBA00005679"/>
    </source>
</evidence>
<keyword evidence="2" id="KW-0325">Glycoprotein</keyword>
<accession>A0A0M3QXS0</accession>
<organism evidence="3 4">
    <name type="scientific">Drosophila busckii</name>
    <name type="common">Fruit fly</name>
    <dbReference type="NCBI Taxonomy" id="30019"/>
    <lineage>
        <taxon>Eukaryota</taxon>
        <taxon>Metazoa</taxon>
        <taxon>Ecdysozoa</taxon>
        <taxon>Arthropoda</taxon>
        <taxon>Hexapoda</taxon>
        <taxon>Insecta</taxon>
        <taxon>Pterygota</taxon>
        <taxon>Neoptera</taxon>
        <taxon>Endopterygota</taxon>
        <taxon>Diptera</taxon>
        <taxon>Brachycera</taxon>
        <taxon>Muscomorpha</taxon>
        <taxon>Ephydroidea</taxon>
        <taxon>Drosophilidae</taxon>
        <taxon>Drosophila</taxon>
    </lineage>
</organism>
<dbReference type="EMBL" id="CP012526">
    <property type="protein sequence ID" value="ALC46413.1"/>
    <property type="molecule type" value="Genomic_DNA"/>
</dbReference>
<reference evidence="3 4" key="1">
    <citation type="submission" date="2015-08" db="EMBL/GenBank/DDBJ databases">
        <title>Ancestral chromatin configuration constrains chromatin evolution on differentiating sex chromosomes in Drosophila.</title>
        <authorList>
            <person name="Zhou Q."/>
            <person name="Bachtrog D."/>
        </authorList>
    </citation>
    <scope>NUCLEOTIDE SEQUENCE [LARGE SCALE GENOMIC DNA]</scope>
    <source>
        <tissue evidence="3">Whole larvae</tissue>
    </source>
</reference>
<evidence type="ECO:0000256" key="2">
    <source>
        <dbReference type="ARBA" id="ARBA00023180"/>
    </source>
</evidence>
<dbReference type="InterPro" id="IPR036249">
    <property type="entry name" value="Thioredoxin-like_sf"/>
</dbReference>
<evidence type="ECO:0000313" key="3">
    <source>
        <dbReference type="EMBL" id="ALC46413.1"/>
    </source>
</evidence>
<dbReference type="OrthoDB" id="958254at2759"/>
<comment type="similarity">
    <text evidence="1">Belongs to the GILT family.</text>
</comment>
<dbReference type="InterPro" id="IPR004911">
    <property type="entry name" value="Interferon-induced_GILT"/>
</dbReference>
<evidence type="ECO:0000313" key="4">
    <source>
        <dbReference type="Proteomes" id="UP000494163"/>
    </source>
</evidence>
<dbReference type="OMA" id="FCAKYKE"/>
<dbReference type="SUPFAM" id="SSF52833">
    <property type="entry name" value="Thioredoxin-like"/>
    <property type="match status" value="1"/>
</dbReference>
<dbReference type="PANTHER" id="PTHR13234:SF73">
    <property type="entry name" value="GILT-LIKE PROTEIN 2-RELATED"/>
    <property type="match status" value="1"/>
</dbReference>
<name>A0A0M3QXS0_DROBS</name>
<dbReference type="PANTHER" id="PTHR13234">
    <property type="entry name" value="GAMMA-INTERFERON INDUCIBLE LYSOSOMAL THIOL REDUCTASE GILT"/>
    <property type="match status" value="1"/>
</dbReference>
<proteinExistence type="inferred from homology"/>
<dbReference type="Gene3D" id="3.40.30.10">
    <property type="entry name" value="Glutaredoxin"/>
    <property type="match status" value="1"/>
</dbReference>
<dbReference type="GO" id="GO:0016671">
    <property type="term" value="F:oxidoreductase activity, acting on a sulfur group of donors, disulfide as acceptor"/>
    <property type="evidence" value="ECO:0007669"/>
    <property type="project" value="InterPro"/>
</dbReference>